<dbReference type="RefSeq" id="WP_228415818.1">
    <property type="nucleotide sequence ID" value="NZ_CP081135.1"/>
</dbReference>
<evidence type="ECO:0000259" key="1">
    <source>
        <dbReference type="Pfam" id="PF13472"/>
    </source>
</evidence>
<accession>A0AAX2ZDI0</accession>
<dbReference type="Proteomes" id="UP001198983">
    <property type="component" value="Chromosome"/>
</dbReference>
<dbReference type="InterPro" id="IPR013830">
    <property type="entry name" value="SGNH_hydro"/>
</dbReference>
<dbReference type="GO" id="GO:0016787">
    <property type="term" value="F:hydrolase activity"/>
    <property type="evidence" value="ECO:0007669"/>
    <property type="project" value="UniProtKB-KW"/>
</dbReference>
<sequence length="641" mass="72523">MSRLMYNKTNWKDDETTPINARNLNNLEDGIEYVYEKWDEIISDSTTGDHAAELIDARKNKKTLGERLDVIDTQFNTKANIDDITKLSTVTTEFANSIEEMTDTTVNYVNTTDGFLYRHNGSIFEKTTIKYQSTGLQDKSVTSVKLDSETSSRGYVWDKSPQSLGFNRAININYTIGQMNDNGTVNPSGSKARIYSDFFTVSNKKFTLYNKLNSIYKIGLITTDENGVKIGASSNFTGWMQENKFDWIITNDSVKKCYLNIARIDDAVMTDIDIDNLIKCIMICDGEYQITYDMRTYEGDNAYIFSPYPFRIDTVNKTISCDGTYKVAGGKKLMNNMPFDISNLDLSKQGTFYVDWENSVIKWCVAFDYTTKNMNTKNTSIIGHAWTLNSTYGTYLELFTNSDIYVDGVIQHNNGFSNRFKNKKFLFDGDSIMWGRTINGQTANPAIPDVVLRRLGVGFDKIAVSGACVTPKTPADGQSLVERCVNNDYANYQYIIMNGGTNDYGYERQIGTIDDTGINTFYGAWNTIIKTIYSKNPKAKVVLITPIYRSYVNVNGQPVYGNVYNIKNGAGYTLNDYSDAIVKIGELYNIPVLDSRKNSMVNILNYTTRLCHDGDNKYLHPNEDTYIDIGNIVASFIESKF</sequence>
<dbReference type="SUPFAM" id="SSF52266">
    <property type="entry name" value="SGNH hydrolase"/>
    <property type="match status" value="1"/>
</dbReference>
<dbReference type="Gene3D" id="3.40.50.1110">
    <property type="entry name" value="SGNH hydrolase"/>
    <property type="match status" value="1"/>
</dbReference>
<dbReference type="KEGG" id="tem:JW646_17310"/>
<evidence type="ECO:0000313" key="3">
    <source>
        <dbReference type="Proteomes" id="UP001198983"/>
    </source>
</evidence>
<organism evidence="2 3">
    <name type="scientific">Terrisporobacter hibernicus</name>
    <dbReference type="NCBI Taxonomy" id="2813371"/>
    <lineage>
        <taxon>Bacteria</taxon>
        <taxon>Bacillati</taxon>
        <taxon>Bacillota</taxon>
        <taxon>Clostridia</taxon>
        <taxon>Peptostreptococcales</taxon>
        <taxon>Peptostreptococcaceae</taxon>
        <taxon>Terrisporobacter</taxon>
    </lineage>
</organism>
<dbReference type="CDD" id="cd00229">
    <property type="entry name" value="SGNH_hydrolase"/>
    <property type="match status" value="1"/>
</dbReference>
<feature type="domain" description="SGNH hydrolase-type esterase" evidence="1">
    <location>
        <begin position="429"/>
        <end position="626"/>
    </location>
</feature>
<dbReference type="AlphaFoldDB" id="A0AAX2ZDI0"/>
<name>A0AAX2ZDI0_9FIRM</name>
<dbReference type="InterPro" id="IPR036514">
    <property type="entry name" value="SGNH_hydro_sf"/>
</dbReference>
<gene>
    <name evidence="2" type="ORF">JW646_17310</name>
</gene>
<dbReference type="Pfam" id="PF13472">
    <property type="entry name" value="Lipase_GDSL_2"/>
    <property type="match status" value="1"/>
</dbReference>
<keyword evidence="3" id="KW-1185">Reference proteome</keyword>
<evidence type="ECO:0000313" key="2">
    <source>
        <dbReference type="EMBL" id="UEL47364.1"/>
    </source>
</evidence>
<dbReference type="EMBL" id="CP081135">
    <property type="protein sequence ID" value="UEL47364.1"/>
    <property type="molecule type" value="Genomic_DNA"/>
</dbReference>
<reference evidence="2 3" key="1">
    <citation type="journal article" date="2023" name="Int. J. Syst. Evol. Microbiol.">
        <title>Terrisporobacter hibernicus sp. nov., isolated from bovine faeces in Northern Ireland.</title>
        <authorList>
            <person name="Mitchell M."/>
            <person name="Nguyen S.V."/>
            <person name="Connor M."/>
            <person name="Fairley D.J."/>
            <person name="Donoghue O."/>
            <person name="Marshall H."/>
            <person name="Koolman L."/>
            <person name="McMullan G."/>
            <person name="Schaffer K.E."/>
            <person name="McGrath J.W."/>
            <person name="Fanning S."/>
        </authorList>
    </citation>
    <scope>NUCLEOTIDE SEQUENCE [LARGE SCALE GENOMIC DNA]</scope>
    <source>
        <strain evidence="2 3">MCA3</strain>
    </source>
</reference>
<keyword evidence="2" id="KW-0378">Hydrolase</keyword>
<protein>
    <submittedName>
        <fullName evidence="2">SGNH/GDSL hydrolase family protein</fullName>
    </submittedName>
</protein>
<proteinExistence type="predicted"/>